<proteinExistence type="predicted"/>
<dbReference type="Pfam" id="PF00899">
    <property type="entry name" value="ThiF"/>
    <property type="match status" value="1"/>
</dbReference>
<evidence type="ECO:0000259" key="1">
    <source>
        <dbReference type="Pfam" id="PF00899"/>
    </source>
</evidence>
<dbReference type="Proteomes" id="UP001519306">
    <property type="component" value="Unassembled WGS sequence"/>
</dbReference>
<reference evidence="2 3" key="1">
    <citation type="submission" date="2021-03" db="EMBL/GenBank/DDBJ databases">
        <title>Genomic Encyclopedia of Type Strains, Phase IV (KMG-IV): sequencing the most valuable type-strain genomes for metagenomic binning, comparative biology and taxonomic classification.</title>
        <authorList>
            <person name="Goeker M."/>
        </authorList>
    </citation>
    <scope>NUCLEOTIDE SEQUENCE [LARGE SCALE GENOMIC DNA]</scope>
    <source>
        <strain evidence="2 3">DSM 27563</strain>
    </source>
</reference>
<dbReference type="PANTHER" id="PTHR43267">
    <property type="entry name" value="TRNA THREONYLCARBAMOYLADENOSINE DEHYDRATASE"/>
    <property type="match status" value="1"/>
</dbReference>
<dbReference type="InterPro" id="IPR045886">
    <property type="entry name" value="ThiF/MoeB/HesA"/>
</dbReference>
<dbReference type="PANTHER" id="PTHR43267:SF1">
    <property type="entry name" value="TRNA THREONYLCARBAMOYLADENOSINE DEHYDRATASE"/>
    <property type="match status" value="1"/>
</dbReference>
<dbReference type="InterPro" id="IPR000594">
    <property type="entry name" value="ThiF_NAD_FAD-bd"/>
</dbReference>
<sequence>MDRFNRTEMIIGSENLEKLKNSNILVFGLGGVGGSLCESLVRAGVSNISIVDRDIVDETNINRQAIATEKTIGMKKTDAMEERLKSINSEINIKKYNVNLSSDTIDEFNFEEYDYIADAIDTVSAKILLAEKAKEKNVKLIMSMGMGNKLDPTKIEVADISKTSVCHLARVLRREFKKRNIKDIKVVYSKEEARKPLFKLENESTPGSMSFVPPVCGMVMSSVIIGDLIAL</sequence>
<dbReference type="SUPFAM" id="SSF69572">
    <property type="entry name" value="Activating enzymes of the ubiquitin-like proteins"/>
    <property type="match status" value="1"/>
</dbReference>
<evidence type="ECO:0000313" key="2">
    <source>
        <dbReference type="EMBL" id="MBP2025812.1"/>
    </source>
</evidence>
<dbReference type="Gene3D" id="3.40.50.720">
    <property type="entry name" value="NAD(P)-binding Rossmann-like Domain"/>
    <property type="match status" value="1"/>
</dbReference>
<dbReference type="EMBL" id="JAGGLJ010000013">
    <property type="protein sequence ID" value="MBP2025812.1"/>
    <property type="molecule type" value="Genomic_DNA"/>
</dbReference>
<feature type="domain" description="THIF-type NAD/FAD binding fold" evidence="1">
    <location>
        <begin position="7"/>
        <end position="218"/>
    </location>
</feature>
<protein>
    <submittedName>
        <fullName evidence="2">tRNA A37 threonylcarbamoyladenosine dehydratase</fullName>
    </submittedName>
</protein>
<name>A0ABS4KDF7_9FIRM</name>
<keyword evidence="3" id="KW-1185">Reference proteome</keyword>
<comment type="caution">
    <text evidence="2">The sequence shown here is derived from an EMBL/GenBank/DDBJ whole genome shotgun (WGS) entry which is preliminary data.</text>
</comment>
<dbReference type="RefSeq" id="WP_210061351.1">
    <property type="nucleotide sequence ID" value="NZ_JAGGLJ010000013.1"/>
</dbReference>
<evidence type="ECO:0000313" key="3">
    <source>
        <dbReference type="Proteomes" id="UP001519306"/>
    </source>
</evidence>
<accession>A0ABS4KDF7</accession>
<gene>
    <name evidence="2" type="ORF">J2Z71_001361</name>
</gene>
<dbReference type="InterPro" id="IPR035985">
    <property type="entry name" value="Ubiquitin-activating_enz"/>
</dbReference>
<dbReference type="CDD" id="cd00755">
    <property type="entry name" value="YgdL_like"/>
    <property type="match status" value="1"/>
</dbReference>
<organism evidence="2 3">
    <name type="scientific">Peptoniphilus stercorisuis</name>
    <dbReference type="NCBI Taxonomy" id="1436965"/>
    <lineage>
        <taxon>Bacteria</taxon>
        <taxon>Bacillati</taxon>
        <taxon>Bacillota</taxon>
        <taxon>Tissierellia</taxon>
        <taxon>Tissierellales</taxon>
        <taxon>Peptoniphilaceae</taxon>
        <taxon>Peptoniphilus</taxon>
    </lineage>
</organism>